<dbReference type="EMBL" id="HBIO01008014">
    <property type="protein sequence ID" value="CAE0461242.1"/>
    <property type="molecule type" value="Transcribed_RNA"/>
</dbReference>
<dbReference type="AlphaFoldDB" id="A0A7S3Q0E0"/>
<dbReference type="PANTHER" id="PTHR42913:SF4">
    <property type="entry name" value="ALTERNATIVE NAD(P)H-UBIQUINONE OXIDOREDUCTASE C1, CHLOROPLASTIC_MITOCHONDRIAL"/>
    <property type="match status" value="1"/>
</dbReference>
<dbReference type="GO" id="GO:0019646">
    <property type="term" value="P:aerobic electron transport chain"/>
    <property type="evidence" value="ECO:0007669"/>
    <property type="project" value="TreeGrafter"/>
</dbReference>
<accession>A0A7S3Q0E0</accession>
<dbReference type="InterPro" id="IPR036188">
    <property type="entry name" value="FAD/NAD-bd_sf"/>
</dbReference>
<dbReference type="GO" id="GO:0003955">
    <property type="term" value="F:NAD(P)H dehydrogenase (quinone) activity"/>
    <property type="evidence" value="ECO:0007669"/>
    <property type="project" value="TreeGrafter"/>
</dbReference>
<evidence type="ECO:0000256" key="2">
    <source>
        <dbReference type="ARBA" id="ARBA00022630"/>
    </source>
</evidence>
<evidence type="ECO:0000259" key="6">
    <source>
        <dbReference type="Pfam" id="PF07992"/>
    </source>
</evidence>
<name>A0A7S3Q0E0_9STRA</name>
<keyword evidence="3" id="KW-0274">FAD</keyword>
<evidence type="ECO:0000256" key="5">
    <source>
        <dbReference type="SAM" id="SignalP"/>
    </source>
</evidence>
<reference evidence="7" key="1">
    <citation type="submission" date="2021-01" db="EMBL/GenBank/DDBJ databases">
        <authorList>
            <person name="Corre E."/>
            <person name="Pelletier E."/>
            <person name="Niang G."/>
            <person name="Scheremetjew M."/>
            <person name="Finn R."/>
            <person name="Kale V."/>
            <person name="Holt S."/>
            <person name="Cochrane G."/>
            <person name="Meng A."/>
            <person name="Brown T."/>
            <person name="Cohen L."/>
        </authorList>
    </citation>
    <scope>NUCLEOTIDE SEQUENCE</scope>
    <source>
        <strain evidence="7">MM31A-1</strain>
    </source>
</reference>
<dbReference type="InterPro" id="IPR051169">
    <property type="entry name" value="NADH-Q_oxidoreductase"/>
</dbReference>
<dbReference type="PRINTS" id="PR00368">
    <property type="entry name" value="FADPNR"/>
</dbReference>
<evidence type="ECO:0000256" key="4">
    <source>
        <dbReference type="ARBA" id="ARBA00023002"/>
    </source>
</evidence>
<keyword evidence="2" id="KW-0285">Flavoprotein</keyword>
<comment type="cofactor">
    <cofactor evidence="1">
        <name>FAD</name>
        <dbReference type="ChEBI" id="CHEBI:57692"/>
    </cofactor>
</comment>
<dbReference type="Pfam" id="PF07992">
    <property type="entry name" value="Pyr_redox_2"/>
    <property type="match status" value="1"/>
</dbReference>
<organism evidence="7">
    <name type="scientific">Chaetoceros debilis</name>
    <dbReference type="NCBI Taxonomy" id="122233"/>
    <lineage>
        <taxon>Eukaryota</taxon>
        <taxon>Sar</taxon>
        <taxon>Stramenopiles</taxon>
        <taxon>Ochrophyta</taxon>
        <taxon>Bacillariophyta</taxon>
        <taxon>Coscinodiscophyceae</taxon>
        <taxon>Chaetocerotophycidae</taxon>
        <taxon>Chaetocerotales</taxon>
        <taxon>Chaetocerotaceae</taxon>
        <taxon>Chaetoceros</taxon>
    </lineage>
</organism>
<proteinExistence type="predicted"/>
<dbReference type="Gene3D" id="3.50.50.100">
    <property type="match status" value="1"/>
</dbReference>
<evidence type="ECO:0000256" key="1">
    <source>
        <dbReference type="ARBA" id="ARBA00001974"/>
    </source>
</evidence>
<keyword evidence="5" id="KW-0732">Signal</keyword>
<protein>
    <recommendedName>
        <fullName evidence="6">FAD/NAD(P)-binding domain-containing protein</fullName>
    </recommendedName>
</protein>
<evidence type="ECO:0000313" key="7">
    <source>
        <dbReference type="EMBL" id="CAE0461242.1"/>
    </source>
</evidence>
<gene>
    <name evidence="7" type="ORF">CDEB00056_LOCUS6083</name>
</gene>
<keyword evidence="4" id="KW-0560">Oxidoreductase</keyword>
<feature type="domain" description="FAD/NAD(P)-binding" evidence="6">
    <location>
        <begin position="54"/>
        <end position="415"/>
    </location>
</feature>
<sequence>MRRFLLLLTLSSTLEMHANAFSLRTTSMIGRYEPNASTSESASTSSTSLNAKKEICILGGGFGGLNAALTLSSLPWPNDDEKPTITLVDKKERFTFLPLLYELCVGDATLDEVAPTYTSLLKGTGIEFCQADVQGIDLDSDAVYLNPIGSGGQSSDTTTTQTTNKMDYDSLIVATGADINLKAIPGAEEFALPFYTLDNCLELRKRLTLLDALIEDNDFSQSDTIEVVVVGGGYSGVELALNIQERLQVGKGSGGGDQNQNQTNKKVKIKMIHRGEEVLQYATEFNRKTGVERLEKAGVEIITGTSVVEVSALEIDDKEDAMRGLNGRCQVTVENIDTKGAQTFNADILLWTAGAMATNTQQGILNSKLPRDASGRIVTGKYLRAKDCDNVFALGDCARVKQVPYGATAAVAMQQAPVAAWNVYATLTNDTNMNTDPELLPFTYLNLGEMMTLGGQDATISSMGLVEVNGTAASVLRRLIYAVRMPTAQQALTAALSSSGKRIEVLSKNQRKKNVNWQ</sequence>
<dbReference type="SUPFAM" id="SSF51905">
    <property type="entry name" value="FAD/NAD(P)-binding domain"/>
    <property type="match status" value="1"/>
</dbReference>
<dbReference type="InterPro" id="IPR023753">
    <property type="entry name" value="FAD/NAD-binding_dom"/>
</dbReference>
<feature type="chain" id="PRO_5031526855" description="FAD/NAD(P)-binding domain-containing protein" evidence="5">
    <location>
        <begin position="21"/>
        <end position="518"/>
    </location>
</feature>
<evidence type="ECO:0000256" key="3">
    <source>
        <dbReference type="ARBA" id="ARBA00022827"/>
    </source>
</evidence>
<dbReference type="PANTHER" id="PTHR42913">
    <property type="entry name" value="APOPTOSIS-INDUCING FACTOR 1"/>
    <property type="match status" value="1"/>
</dbReference>
<feature type="signal peptide" evidence="5">
    <location>
        <begin position="1"/>
        <end position="20"/>
    </location>
</feature>